<dbReference type="Pfam" id="PF05015">
    <property type="entry name" value="HigB-like_toxin"/>
    <property type="match status" value="1"/>
</dbReference>
<proteinExistence type="predicted"/>
<dbReference type="SUPFAM" id="SSF143011">
    <property type="entry name" value="RelE-like"/>
    <property type="match status" value="1"/>
</dbReference>
<dbReference type="Proteomes" id="UP000594464">
    <property type="component" value="Chromosome"/>
</dbReference>
<dbReference type="EMBL" id="CP048620">
    <property type="protein sequence ID" value="QPJ65055.1"/>
    <property type="molecule type" value="Genomic_DNA"/>
</dbReference>
<gene>
    <name evidence="1" type="ORF">G3M78_06490</name>
</gene>
<dbReference type="PANTHER" id="PTHR40266:SF2">
    <property type="entry name" value="TOXIN HIGB-1"/>
    <property type="match status" value="1"/>
</dbReference>
<sequence length="92" mass="10760">MIESFRHRGLKRLYEKGDKSKLRSDMAEKAELFLSVLDTAETLDELKISGFGFHPLKGNMRDFHSVSVSRNHRIIFRFEDGKAFDIDLVDYH</sequence>
<accession>A0A7T0G361</accession>
<dbReference type="PANTHER" id="PTHR40266">
    <property type="entry name" value="TOXIN HIGB-1"/>
    <property type="match status" value="1"/>
</dbReference>
<dbReference type="Gene3D" id="3.30.2310.20">
    <property type="entry name" value="RelE-like"/>
    <property type="match status" value="1"/>
</dbReference>
<evidence type="ECO:0000313" key="2">
    <source>
        <dbReference type="Proteomes" id="UP000594464"/>
    </source>
</evidence>
<dbReference type="AlphaFoldDB" id="A0A7T0G361"/>
<evidence type="ECO:0000313" key="1">
    <source>
        <dbReference type="EMBL" id="QPJ65055.1"/>
    </source>
</evidence>
<dbReference type="KEGG" id="nva:G3M78_06490"/>
<organism evidence="1 2">
    <name type="scientific">Candidatus Nitrohelix vancouverensis</name>
    <dbReference type="NCBI Taxonomy" id="2705534"/>
    <lineage>
        <taxon>Bacteria</taxon>
        <taxon>Pseudomonadati</taxon>
        <taxon>Nitrospinota/Tectimicrobiota group</taxon>
        <taxon>Nitrospinota</taxon>
        <taxon>Nitrospinia</taxon>
        <taxon>Nitrospinales</taxon>
        <taxon>Nitrospinaceae</taxon>
        <taxon>Candidatus Nitrohelix</taxon>
    </lineage>
</organism>
<protein>
    <submittedName>
        <fullName evidence="1">Plasmid maintenance system killer protein</fullName>
    </submittedName>
</protein>
<dbReference type="InterPro" id="IPR007711">
    <property type="entry name" value="HigB-1"/>
</dbReference>
<reference evidence="2" key="1">
    <citation type="submission" date="2020-02" db="EMBL/GenBank/DDBJ databases">
        <title>Genomic and physiological characterization of two novel Nitrospinaceae genera.</title>
        <authorList>
            <person name="Mueller A.J."/>
            <person name="Jung M.-Y."/>
            <person name="Strachan C.R."/>
            <person name="Herbold C.W."/>
            <person name="Kirkegaard R.H."/>
            <person name="Daims H."/>
        </authorList>
    </citation>
    <scope>NUCLEOTIDE SEQUENCE [LARGE SCALE GENOMIC DNA]</scope>
</reference>
<name>A0A7T0G361_9BACT</name>
<dbReference type="InterPro" id="IPR035093">
    <property type="entry name" value="RelE/ParE_toxin_dom_sf"/>
</dbReference>